<evidence type="ECO:0000313" key="3">
    <source>
        <dbReference type="Proteomes" id="UP000252107"/>
    </source>
</evidence>
<organism evidence="2 3">
    <name type="scientific">Nostoc minutum NIES-26</name>
    <dbReference type="NCBI Taxonomy" id="1844469"/>
    <lineage>
        <taxon>Bacteria</taxon>
        <taxon>Bacillati</taxon>
        <taxon>Cyanobacteriota</taxon>
        <taxon>Cyanophyceae</taxon>
        <taxon>Nostocales</taxon>
        <taxon>Nostocaceae</taxon>
        <taxon>Nostoc</taxon>
    </lineage>
</organism>
<feature type="chain" id="PRO_5016702574" evidence="1">
    <location>
        <begin position="24"/>
        <end position="80"/>
    </location>
</feature>
<accession>A0A367Q4D8</accession>
<proteinExistence type="predicted"/>
<dbReference type="AlphaFoldDB" id="A0A367Q4D8"/>
<feature type="signal peptide" evidence="1">
    <location>
        <begin position="1"/>
        <end position="23"/>
    </location>
</feature>
<reference evidence="2" key="1">
    <citation type="submission" date="2016-04" db="EMBL/GenBank/DDBJ databases">
        <authorList>
            <person name="Tabuchi Yagui T.R."/>
        </authorList>
    </citation>
    <scope>NUCLEOTIDE SEQUENCE [LARGE SCALE GENOMIC DNA]</scope>
    <source>
        <strain evidence="2">NIES-26</strain>
    </source>
</reference>
<gene>
    <name evidence="2" type="ORF">A6770_06305</name>
</gene>
<evidence type="ECO:0000313" key="2">
    <source>
        <dbReference type="EMBL" id="RCJ18184.1"/>
    </source>
</evidence>
<protein>
    <submittedName>
        <fullName evidence="2">Uncharacterized protein</fullName>
    </submittedName>
</protein>
<keyword evidence="1" id="KW-0732">Signal</keyword>
<name>A0A367Q4D8_9NOSO</name>
<dbReference type="EMBL" id="LXQD01000350">
    <property type="protein sequence ID" value="RCJ18184.1"/>
    <property type="molecule type" value="Genomic_DNA"/>
</dbReference>
<sequence length="80" mass="9172">MKRILIGALLALPLALASFPSQASAAKIVVRPVVKPKVVRRPVVRRPVVHRPVVRQRLIPGHWENTRNGRHWVPARYVRY</sequence>
<comment type="caution">
    <text evidence="2">The sequence shown here is derived from an EMBL/GenBank/DDBJ whole genome shotgun (WGS) entry which is preliminary data.</text>
</comment>
<keyword evidence="3" id="KW-1185">Reference proteome</keyword>
<dbReference type="Proteomes" id="UP000252107">
    <property type="component" value="Unassembled WGS sequence"/>
</dbReference>
<evidence type="ECO:0000256" key="1">
    <source>
        <dbReference type="SAM" id="SignalP"/>
    </source>
</evidence>